<dbReference type="OrthoDB" id="3034909at2"/>
<dbReference type="AlphaFoldDB" id="A0A1V4SKL3"/>
<comment type="caution">
    <text evidence="1">The sequence shown here is derived from an EMBL/GenBank/DDBJ whole genome shotgun (WGS) entry which is preliminary data.</text>
</comment>
<keyword evidence="2" id="KW-1185">Reference proteome</keyword>
<name>A0A1V4SKL3_RUMHU</name>
<gene>
    <name evidence="1" type="ORF">CLHUN_16890</name>
</gene>
<dbReference type="EMBL" id="MZGX01000009">
    <property type="protein sequence ID" value="OPX44390.1"/>
    <property type="molecule type" value="Genomic_DNA"/>
</dbReference>
<organism evidence="1 2">
    <name type="scientific">Ruminiclostridium hungatei</name>
    <name type="common">Clostridium hungatei</name>
    <dbReference type="NCBI Taxonomy" id="48256"/>
    <lineage>
        <taxon>Bacteria</taxon>
        <taxon>Bacillati</taxon>
        <taxon>Bacillota</taxon>
        <taxon>Clostridia</taxon>
        <taxon>Eubacteriales</taxon>
        <taxon>Oscillospiraceae</taxon>
        <taxon>Ruminiclostridium</taxon>
    </lineage>
</organism>
<dbReference type="STRING" id="48256.CLHUN_16890"/>
<protein>
    <submittedName>
        <fullName evidence="1">Uncharacterized protein</fullName>
    </submittedName>
</protein>
<reference evidence="1 2" key="1">
    <citation type="submission" date="2017-03" db="EMBL/GenBank/DDBJ databases">
        <title>Genome sequence of Clostridium hungatei DSM 14427.</title>
        <authorList>
            <person name="Poehlein A."/>
            <person name="Daniel R."/>
        </authorList>
    </citation>
    <scope>NUCLEOTIDE SEQUENCE [LARGE SCALE GENOMIC DNA]</scope>
    <source>
        <strain evidence="1 2">DSM 14427</strain>
    </source>
</reference>
<dbReference type="RefSeq" id="WP_080064134.1">
    <property type="nucleotide sequence ID" value="NZ_MZGX01000009.1"/>
</dbReference>
<proteinExistence type="predicted"/>
<evidence type="ECO:0000313" key="2">
    <source>
        <dbReference type="Proteomes" id="UP000191554"/>
    </source>
</evidence>
<evidence type="ECO:0000313" key="1">
    <source>
        <dbReference type="EMBL" id="OPX44390.1"/>
    </source>
</evidence>
<sequence>MIQTYTMILWAHPGKEDFETVVKKAYAALQSLAKYGEDISPNYLTVSRKKDAKPFEWSFEAFRELVANSVNKEGGKVFTELGYTFSFFSSLNNKESAGISMTTGITDPRFKNTFTVNFPQSYLMSNPDKAERTVSAFTDCIRAFEPYWGCVANSANSLRFSGYYREGLPTAFHWLNYFGREITEKLGKEKLDKLPIHTARAVEDGYLLRLDEAPLDDENSEAVSKQKQVNEFLGLNKFTGQTI</sequence>
<dbReference type="Proteomes" id="UP000191554">
    <property type="component" value="Unassembled WGS sequence"/>
</dbReference>
<accession>A0A1V4SKL3</accession>